<dbReference type="SMART" id="SM01321">
    <property type="entry name" value="Y1_Tnp"/>
    <property type="match status" value="1"/>
</dbReference>
<dbReference type="InterPro" id="IPR036515">
    <property type="entry name" value="Transposase_17_sf"/>
</dbReference>
<dbReference type="PANTHER" id="PTHR34322">
    <property type="entry name" value="TRANSPOSASE, Y1_TNP DOMAIN-CONTAINING"/>
    <property type="match status" value="1"/>
</dbReference>
<proteinExistence type="predicted"/>
<dbReference type="InterPro" id="IPR013159">
    <property type="entry name" value="DnaA_C"/>
</dbReference>
<dbReference type="SUPFAM" id="SSF48295">
    <property type="entry name" value="TrpR-like"/>
    <property type="match status" value="1"/>
</dbReference>
<keyword evidence="4" id="KW-1185">Reference proteome</keyword>
<sequence length="329" mass="38046">MPRLPRLQYPNAIYHITTRGDGRRKLFHDEGHYERLTTGLADEVNRSGWIVIAYCWMPNHIHALIKTPQPNLCQGMQHWLSGYANWYAKRNRRIGHLFQGRYKAFLVEDEGYYWNLSRYIHLNPCNGSKPLAASPEEYPYSSYPGYARKSKRIPWIAYEDHHRYWSGLNGGKDPASAYRKYVKEGLSNPLDPSVERLKGWVYGSEDFLRNVLEMASGDSDRKLERNLRRSEVITVEKVIDLTAKEYKVSPDEYVGFRSGAGGRDVAAYLCRRFTSATLAELSQRFGLGHPDSSSDMVKRAKRLIDSNADIRKRAERIERRLIAKPETRG</sequence>
<dbReference type="Pfam" id="PF01797">
    <property type="entry name" value="Y1_Tnp"/>
    <property type="match status" value="1"/>
</dbReference>
<protein>
    <submittedName>
        <fullName evidence="3">Transposase</fullName>
    </submittedName>
</protein>
<organism evidence="3 4">
    <name type="scientific">Aporhodopirellula aestuarii</name>
    <dbReference type="NCBI Taxonomy" id="2950107"/>
    <lineage>
        <taxon>Bacteria</taxon>
        <taxon>Pseudomonadati</taxon>
        <taxon>Planctomycetota</taxon>
        <taxon>Planctomycetia</taxon>
        <taxon>Pirellulales</taxon>
        <taxon>Pirellulaceae</taxon>
        <taxon>Aporhodopirellula</taxon>
    </lineage>
</organism>
<dbReference type="InterPro" id="IPR010921">
    <property type="entry name" value="Trp_repressor/repl_initiator"/>
</dbReference>
<evidence type="ECO:0000313" key="4">
    <source>
        <dbReference type="Proteomes" id="UP001202961"/>
    </source>
</evidence>
<dbReference type="Gene3D" id="3.30.70.1290">
    <property type="entry name" value="Transposase IS200-like"/>
    <property type="match status" value="1"/>
</dbReference>
<dbReference type="RefSeq" id="WP_250927301.1">
    <property type="nucleotide sequence ID" value="NZ_JAMQBK010000012.1"/>
</dbReference>
<name>A0ABT0TYF8_9BACT</name>
<dbReference type="SUPFAM" id="SSF143422">
    <property type="entry name" value="Transposase IS200-like"/>
    <property type="match status" value="1"/>
</dbReference>
<feature type="domain" description="Chromosomal replication initiator DnaA C-terminal" evidence="1">
    <location>
        <begin position="234"/>
        <end position="300"/>
    </location>
</feature>
<dbReference type="Gene3D" id="1.10.1750.10">
    <property type="match status" value="1"/>
</dbReference>
<feature type="domain" description="Transposase IS200-like" evidence="2">
    <location>
        <begin position="9"/>
        <end position="123"/>
    </location>
</feature>
<dbReference type="SMART" id="SM00760">
    <property type="entry name" value="Bac_DnaA_C"/>
    <property type="match status" value="1"/>
</dbReference>
<evidence type="ECO:0000259" key="1">
    <source>
        <dbReference type="SMART" id="SM00760"/>
    </source>
</evidence>
<dbReference type="CDD" id="cd06571">
    <property type="entry name" value="Bac_DnaA_C"/>
    <property type="match status" value="1"/>
</dbReference>
<comment type="caution">
    <text evidence="3">The sequence shown here is derived from an EMBL/GenBank/DDBJ whole genome shotgun (WGS) entry which is preliminary data.</text>
</comment>
<gene>
    <name evidence="3" type="ORF">NB063_03215</name>
</gene>
<dbReference type="Proteomes" id="UP001202961">
    <property type="component" value="Unassembled WGS sequence"/>
</dbReference>
<dbReference type="PANTHER" id="PTHR34322:SF2">
    <property type="entry name" value="TRANSPOSASE IS200-LIKE DOMAIN-CONTAINING PROTEIN"/>
    <property type="match status" value="1"/>
</dbReference>
<dbReference type="InterPro" id="IPR002686">
    <property type="entry name" value="Transposase_17"/>
</dbReference>
<dbReference type="EMBL" id="JAMQBK010000012">
    <property type="protein sequence ID" value="MCM2369628.1"/>
    <property type="molecule type" value="Genomic_DNA"/>
</dbReference>
<evidence type="ECO:0000313" key="3">
    <source>
        <dbReference type="EMBL" id="MCM2369628.1"/>
    </source>
</evidence>
<accession>A0ABT0TYF8</accession>
<evidence type="ECO:0000259" key="2">
    <source>
        <dbReference type="SMART" id="SM01321"/>
    </source>
</evidence>
<reference evidence="3 4" key="1">
    <citation type="journal article" date="2022" name="Syst. Appl. Microbiol.">
        <title>Rhodopirellula aestuarii sp. nov., a novel member of the genus Rhodopirellula isolated from brackish sediments collected in the Tagus River estuary, Portugal.</title>
        <authorList>
            <person name="Vitorino I.R."/>
            <person name="Klimek D."/>
            <person name="Calusinska M."/>
            <person name="Lobo-da-Cunha A."/>
            <person name="Vasconcelos V."/>
            <person name="Lage O.M."/>
        </authorList>
    </citation>
    <scope>NUCLEOTIDE SEQUENCE [LARGE SCALE GENOMIC DNA]</scope>
    <source>
        <strain evidence="3 4">ICT_H3.1</strain>
    </source>
</reference>